<evidence type="ECO:0000313" key="2">
    <source>
        <dbReference type="Proteomes" id="UP000017559"/>
    </source>
</evidence>
<dbReference type="EMBL" id="AWSO01001443">
    <property type="protein sequence ID" value="ESK83789.1"/>
    <property type="molecule type" value="Genomic_DNA"/>
</dbReference>
<organism evidence="1 2">
    <name type="scientific">Moniliophthora roreri (strain MCA 2997)</name>
    <name type="common">Cocoa frosty pod rot fungus</name>
    <name type="synonym">Crinipellis roreri</name>
    <dbReference type="NCBI Taxonomy" id="1381753"/>
    <lineage>
        <taxon>Eukaryota</taxon>
        <taxon>Fungi</taxon>
        <taxon>Dikarya</taxon>
        <taxon>Basidiomycota</taxon>
        <taxon>Agaricomycotina</taxon>
        <taxon>Agaricomycetes</taxon>
        <taxon>Agaricomycetidae</taxon>
        <taxon>Agaricales</taxon>
        <taxon>Marasmiineae</taxon>
        <taxon>Marasmiaceae</taxon>
        <taxon>Moniliophthora</taxon>
    </lineage>
</organism>
<proteinExistence type="predicted"/>
<dbReference type="AlphaFoldDB" id="V2XWK6"/>
<accession>V2XWK6</accession>
<gene>
    <name evidence="1" type="ORF">Moror_13563</name>
</gene>
<dbReference type="OrthoDB" id="10572157at2759"/>
<name>V2XWK6_MONRO</name>
<dbReference type="HOGENOM" id="CLU_953437_0_0_1"/>
<keyword evidence="2" id="KW-1185">Reference proteome</keyword>
<sequence length="292" mass="32970">MAMLDLRHLTGDKPLTILQALVNQVSQRAALPPASSQPSIGTLLFAVDVWDGLKVPNEKVKQKAQQKGTLPALYPLPRCLESDSTTHLQREGALMLRRVSNGIIVRNKKQLNAKRQKQLALFHNSTVILSIILLFRTLKLSEEAIIENTAVVSGQGAQKKRDFGTDTSFNRDRCSRHTAATCREDEEALPNQISSPTKEEDEYWKIKLLEINYTLAHIGAGKGTDHEYMDSVYRAAREAPNDQQAYNTLEKFHSRLEKLRAYIIKFQGLVLDYLGNGDMYQQYEDMRVRASG</sequence>
<comment type="caution">
    <text evidence="1">The sequence shown here is derived from an EMBL/GenBank/DDBJ whole genome shotgun (WGS) entry which is preliminary data.</text>
</comment>
<protein>
    <submittedName>
        <fullName evidence="1">Uncharacterized protein</fullName>
    </submittedName>
</protein>
<reference evidence="1 2" key="1">
    <citation type="journal article" date="2014" name="BMC Genomics">
        <title>Genome and secretome analysis of the hemibiotrophic fungal pathogen, Moniliophthora roreri, which causes frosty pod rot disease of cacao: mechanisms of the biotrophic and necrotrophic phases.</title>
        <authorList>
            <person name="Meinhardt L.W."/>
            <person name="Costa G.G.L."/>
            <person name="Thomazella D.P.T."/>
            <person name="Teixeira P.J.P.L."/>
            <person name="Carazzolle M.F."/>
            <person name="Schuster S.C."/>
            <person name="Carlson J.E."/>
            <person name="Guiltinan M.J."/>
            <person name="Mieczkowski P."/>
            <person name="Farmer A."/>
            <person name="Ramaraj T."/>
            <person name="Crozier J."/>
            <person name="Davis R.E."/>
            <person name="Shao J."/>
            <person name="Melnick R.L."/>
            <person name="Pereira G.A.G."/>
            <person name="Bailey B.A."/>
        </authorList>
    </citation>
    <scope>NUCLEOTIDE SEQUENCE [LARGE SCALE GENOMIC DNA]</scope>
    <source>
        <strain evidence="1 2">MCA 2997</strain>
    </source>
</reference>
<evidence type="ECO:0000313" key="1">
    <source>
        <dbReference type="EMBL" id="ESK83789.1"/>
    </source>
</evidence>
<dbReference type="KEGG" id="mrr:Moror_13563"/>
<dbReference type="Proteomes" id="UP000017559">
    <property type="component" value="Unassembled WGS sequence"/>
</dbReference>